<keyword evidence="1" id="KW-0472">Membrane</keyword>
<dbReference type="AlphaFoldDB" id="A0A6J6I677"/>
<dbReference type="InterPro" id="IPR007263">
    <property type="entry name" value="DCC1-like"/>
</dbReference>
<dbReference type="GO" id="GO:0015035">
    <property type="term" value="F:protein-disulfide reductase activity"/>
    <property type="evidence" value="ECO:0007669"/>
    <property type="project" value="InterPro"/>
</dbReference>
<dbReference type="EMBL" id="CAEZUZ010000120">
    <property type="protein sequence ID" value="CAB4619325.1"/>
    <property type="molecule type" value="Genomic_DNA"/>
</dbReference>
<gene>
    <name evidence="2" type="ORF">UFOPK1889_00773</name>
</gene>
<name>A0A6J6I677_9ZZZZ</name>
<feature type="transmembrane region" description="Helical" evidence="1">
    <location>
        <begin position="74"/>
        <end position="95"/>
    </location>
</feature>
<reference evidence="2" key="1">
    <citation type="submission" date="2020-05" db="EMBL/GenBank/DDBJ databases">
        <authorList>
            <person name="Chiriac C."/>
            <person name="Salcher M."/>
            <person name="Ghai R."/>
            <person name="Kavagutti S V."/>
        </authorList>
    </citation>
    <scope>NUCLEOTIDE SEQUENCE</scope>
</reference>
<sequence length="118" mass="12658">MSDAVVVYDGDCGICEASSRWITKHVPKVEVVSHYAYGLSSIGAVWFVTDDGRLEGAAAVSAILKRAESRLFRLLGVFIALPVMSVLAQLVYLAVAHNRSRISRLIGVKACGLPGPDQ</sequence>
<evidence type="ECO:0000313" key="2">
    <source>
        <dbReference type="EMBL" id="CAB4619325.1"/>
    </source>
</evidence>
<evidence type="ECO:0000256" key="1">
    <source>
        <dbReference type="SAM" id="Phobius"/>
    </source>
</evidence>
<organism evidence="2">
    <name type="scientific">freshwater metagenome</name>
    <dbReference type="NCBI Taxonomy" id="449393"/>
    <lineage>
        <taxon>unclassified sequences</taxon>
        <taxon>metagenomes</taxon>
        <taxon>ecological metagenomes</taxon>
    </lineage>
</organism>
<protein>
    <submittedName>
        <fullName evidence="2">Unannotated protein</fullName>
    </submittedName>
</protein>
<keyword evidence="1" id="KW-0812">Transmembrane</keyword>
<proteinExistence type="predicted"/>
<keyword evidence="1" id="KW-1133">Transmembrane helix</keyword>
<accession>A0A6J6I677</accession>
<dbReference type="Pfam" id="PF04134">
    <property type="entry name" value="DCC1-like"/>
    <property type="match status" value="1"/>
</dbReference>